<evidence type="ECO:0000256" key="1">
    <source>
        <dbReference type="ARBA" id="ARBA00009275"/>
    </source>
</evidence>
<dbReference type="PANTHER" id="PTHR46124:SF3">
    <property type="entry name" value="HYDROLASE"/>
    <property type="match status" value="1"/>
</dbReference>
<feature type="binding site" evidence="4">
    <location>
        <position position="161"/>
    </location>
    <ligand>
        <name>a divalent metal cation</name>
        <dbReference type="ChEBI" id="CHEBI:60240"/>
        <label>2</label>
    </ligand>
</feature>
<feature type="binding site" evidence="4">
    <location>
        <position position="97"/>
    </location>
    <ligand>
        <name>a divalent metal cation</name>
        <dbReference type="ChEBI" id="CHEBI:60240"/>
        <label>1</label>
    </ligand>
</feature>
<feature type="binding site" evidence="4">
    <location>
        <position position="8"/>
    </location>
    <ligand>
        <name>a divalent metal cation</name>
        <dbReference type="ChEBI" id="CHEBI:60240"/>
        <label>1</label>
    </ligand>
</feature>
<dbReference type="EC" id="3.1.21.-" evidence="5"/>
<dbReference type="EMBL" id="LR134510">
    <property type="protein sequence ID" value="VEJ09227.1"/>
    <property type="molecule type" value="Genomic_DNA"/>
</dbReference>
<dbReference type="PROSITE" id="PS01091">
    <property type="entry name" value="TATD_3"/>
    <property type="match status" value="1"/>
</dbReference>
<dbReference type="CDD" id="cd01310">
    <property type="entry name" value="TatD_DNAse"/>
    <property type="match status" value="1"/>
</dbReference>
<dbReference type="GO" id="GO:0005829">
    <property type="term" value="C:cytosol"/>
    <property type="evidence" value="ECO:0007669"/>
    <property type="project" value="TreeGrafter"/>
</dbReference>
<dbReference type="PIRSF" id="PIRSF005902">
    <property type="entry name" value="DNase_TatD"/>
    <property type="match status" value="1"/>
</dbReference>
<dbReference type="GO" id="GO:0046872">
    <property type="term" value="F:metal ion binding"/>
    <property type="evidence" value="ECO:0007669"/>
    <property type="project" value="UniProtKB-KW"/>
</dbReference>
<dbReference type="PANTHER" id="PTHR46124">
    <property type="entry name" value="D-AMINOACYL-TRNA DEACYLASE"/>
    <property type="match status" value="1"/>
</dbReference>
<organism evidence="5 6">
    <name type="scientific">Actinobacillus delphinicola</name>
    <dbReference type="NCBI Taxonomy" id="51161"/>
    <lineage>
        <taxon>Bacteria</taxon>
        <taxon>Pseudomonadati</taxon>
        <taxon>Pseudomonadota</taxon>
        <taxon>Gammaproteobacteria</taxon>
        <taxon>Pasteurellales</taxon>
        <taxon>Pasteurellaceae</taxon>
        <taxon>Actinobacillus</taxon>
    </lineage>
</organism>
<dbReference type="InterPro" id="IPR032466">
    <property type="entry name" value="Metal_Hydrolase"/>
</dbReference>
<name>A0A448TT68_9PAST</name>
<evidence type="ECO:0000256" key="4">
    <source>
        <dbReference type="PIRSR" id="PIRSR005902-1"/>
    </source>
</evidence>
<dbReference type="FunFam" id="3.20.20.140:FF:000005">
    <property type="entry name" value="TatD family hydrolase"/>
    <property type="match status" value="1"/>
</dbReference>
<evidence type="ECO:0000256" key="3">
    <source>
        <dbReference type="ARBA" id="ARBA00022801"/>
    </source>
</evidence>
<dbReference type="AlphaFoldDB" id="A0A448TT68"/>
<dbReference type="Proteomes" id="UP000279799">
    <property type="component" value="Chromosome"/>
</dbReference>
<evidence type="ECO:0000313" key="6">
    <source>
        <dbReference type="Proteomes" id="UP000279799"/>
    </source>
</evidence>
<proteinExistence type="inferred from homology"/>
<keyword evidence="2 4" id="KW-0479">Metal-binding</keyword>
<evidence type="ECO:0000313" key="5">
    <source>
        <dbReference type="EMBL" id="VEJ09227.1"/>
    </source>
</evidence>
<dbReference type="OrthoDB" id="9810005at2"/>
<dbReference type="SUPFAM" id="SSF51556">
    <property type="entry name" value="Metallo-dependent hydrolases"/>
    <property type="match status" value="1"/>
</dbReference>
<dbReference type="InterPro" id="IPR018228">
    <property type="entry name" value="DNase_TatD-rel_CS"/>
</dbReference>
<dbReference type="Pfam" id="PF01026">
    <property type="entry name" value="TatD_DNase"/>
    <property type="match status" value="1"/>
</dbReference>
<dbReference type="InterPro" id="IPR001130">
    <property type="entry name" value="TatD-like"/>
</dbReference>
<feature type="binding site" evidence="4">
    <location>
        <position position="211"/>
    </location>
    <ligand>
        <name>a divalent metal cation</name>
        <dbReference type="ChEBI" id="CHEBI:60240"/>
        <label>1</label>
    </ligand>
</feature>
<comment type="similarity">
    <text evidence="1">Belongs to the metallo-dependent hydrolases superfamily. TatD-type hydrolase family.</text>
</comment>
<reference evidence="5 6" key="1">
    <citation type="submission" date="2018-12" db="EMBL/GenBank/DDBJ databases">
        <authorList>
            <consortium name="Pathogen Informatics"/>
        </authorList>
    </citation>
    <scope>NUCLEOTIDE SEQUENCE [LARGE SCALE GENOMIC DNA]</scope>
    <source>
        <strain evidence="5 6">NCTC12871</strain>
    </source>
</reference>
<feature type="binding site" evidence="4">
    <location>
        <position position="137"/>
    </location>
    <ligand>
        <name>a divalent metal cation</name>
        <dbReference type="ChEBI" id="CHEBI:60240"/>
        <label>2</label>
    </ligand>
</feature>
<dbReference type="Gene3D" id="3.20.20.140">
    <property type="entry name" value="Metal-dependent hydrolases"/>
    <property type="match status" value="1"/>
</dbReference>
<feature type="binding site" evidence="4">
    <location>
        <position position="6"/>
    </location>
    <ligand>
        <name>a divalent metal cation</name>
        <dbReference type="ChEBI" id="CHEBI:60240"/>
        <label>1</label>
    </ligand>
</feature>
<dbReference type="RefSeq" id="WP_126598978.1">
    <property type="nucleotide sequence ID" value="NZ_LR134510.1"/>
</dbReference>
<evidence type="ECO:0000256" key="2">
    <source>
        <dbReference type="ARBA" id="ARBA00022723"/>
    </source>
</evidence>
<protein>
    <submittedName>
        <fullName evidence="5">Deoxyribonuclease</fullName>
        <ecNumber evidence="5">3.1.21.-</ecNumber>
    </submittedName>
</protein>
<keyword evidence="6" id="KW-1185">Reference proteome</keyword>
<sequence length="266" mass="30078">MFFDTHTHLDYLAQRTQRPLSQIVDDANRANVQKMLLTAVNAQQFTEFPQLTAPFQQQIPFGLGLHPLFIEQHQTNDLLKLEDALMHRAPNCCAIAEIGLERGIESLITPVLWQKQLVFFHAQLELAQQFKLPVSLHSRKSHPQLLAILKKNSPEFRGVIHGFSGSYEQAKQFVDLGYFIGVGGVITYPRANKTRQAIVKLPNDCLLLETDSPDMPLAGQQGRANTPSNIPTIFHTLCDLKSLTPLQCEQLKQQIWQNSVTLFSQK</sequence>
<keyword evidence="3 5" id="KW-0378">Hydrolase</keyword>
<accession>A0A448TT68</accession>
<gene>
    <name evidence="5" type="primary">yjjV</name>
    <name evidence="5" type="ORF">NCTC12871_00672</name>
</gene>
<dbReference type="GO" id="GO:0016788">
    <property type="term" value="F:hydrolase activity, acting on ester bonds"/>
    <property type="evidence" value="ECO:0007669"/>
    <property type="project" value="InterPro"/>
</dbReference>
<dbReference type="KEGG" id="adp:NCTC12871_00672"/>
<dbReference type="PROSITE" id="PS01137">
    <property type="entry name" value="TATD_1"/>
    <property type="match status" value="1"/>
</dbReference>